<reference evidence="5 6" key="1">
    <citation type="journal article" date="2011" name="J. Bacteriol.">
        <title>Complete genome sequence of the cellulose-degrading bacterium Cellulosilyticum lentocellum.</title>
        <authorList>
            <consortium name="US DOE Joint Genome Institute"/>
            <person name="Miller D.A."/>
            <person name="Suen G."/>
            <person name="Bruce D."/>
            <person name="Copeland A."/>
            <person name="Cheng J.F."/>
            <person name="Detter C."/>
            <person name="Goodwin L.A."/>
            <person name="Han C.S."/>
            <person name="Hauser L.J."/>
            <person name="Land M.L."/>
            <person name="Lapidus A."/>
            <person name="Lucas S."/>
            <person name="Meincke L."/>
            <person name="Pitluck S."/>
            <person name="Tapia R."/>
            <person name="Teshima H."/>
            <person name="Woyke T."/>
            <person name="Fox B.G."/>
            <person name="Angert E.R."/>
            <person name="Currie C.R."/>
        </authorList>
    </citation>
    <scope>NUCLEOTIDE SEQUENCE [LARGE SCALE GENOMIC DNA]</scope>
    <source>
        <strain evidence="6">ATCC 49066 / DSM 5427 / NCIMB 11756 / RHM5</strain>
    </source>
</reference>
<dbReference type="GO" id="GO:0003700">
    <property type="term" value="F:DNA-binding transcription factor activity"/>
    <property type="evidence" value="ECO:0007669"/>
    <property type="project" value="TreeGrafter"/>
</dbReference>
<evidence type="ECO:0000313" key="6">
    <source>
        <dbReference type="Proteomes" id="UP000008467"/>
    </source>
</evidence>
<dbReference type="EMBL" id="CP002582">
    <property type="protein sequence ID" value="ADZ82045.1"/>
    <property type="molecule type" value="Genomic_DNA"/>
</dbReference>
<keyword evidence="1" id="KW-0805">Transcription regulation</keyword>
<organism evidence="5 6">
    <name type="scientific">Cellulosilyticum lentocellum (strain ATCC 49066 / DSM 5427 / NCIMB 11756 / RHM5)</name>
    <name type="common">Clostridium lentocellum</name>
    <dbReference type="NCBI Taxonomy" id="642492"/>
    <lineage>
        <taxon>Bacteria</taxon>
        <taxon>Bacillati</taxon>
        <taxon>Bacillota</taxon>
        <taxon>Clostridia</taxon>
        <taxon>Lachnospirales</taxon>
        <taxon>Cellulosilyticaceae</taxon>
        <taxon>Cellulosilyticum</taxon>
    </lineage>
</organism>
<keyword evidence="2" id="KW-0238">DNA-binding</keyword>
<protein>
    <submittedName>
        <fullName evidence="5">Transcriptional regulator, LacI family</fullName>
    </submittedName>
</protein>
<accession>F2JIX3</accession>
<dbReference type="STRING" id="642492.Clole_0298"/>
<sequence length="340" mass="37812">MSKITIKEVAKAANVSISTVSKVMSDAPTISDATKKRVRQVMEELHYYPNVIARSFVQQSSKNIGIVMELKRHYAFLNSHIYEILGGIESILSQNDYSLTLLNPSSLGEGLDPYEKIIREKRVDGLIIHVANLNKALCKKMDALHFPYVVIGQPAFESNLCWIDINNKTAGEIAATHLLSEGYTRPAFIGAPHEDHFSHNRQMGFCSALEKKGLTIDREYIMEGETSIENSGNMMNALLDLPSPPDSVVCLNNFVAFGVIQAIKKRGLKIPENVALISFDNYPLSMFTEPQLSVVDNDVFELGSHAANILLSKIANPNLQMQYSMLLPNLIVRESSRKAD</sequence>
<gene>
    <name evidence="5" type="ordered locus">Clole_0298</name>
</gene>
<dbReference type="Proteomes" id="UP000008467">
    <property type="component" value="Chromosome"/>
</dbReference>
<dbReference type="InterPro" id="IPR046335">
    <property type="entry name" value="LacI/GalR-like_sensor"/>
</dbReference>
<dbReference type="RefSeq" id="WP_013655346.1">
    <property type="nucleotide sequence ID" value="NC_015275.1"/>
</dbReference>
<dbReference type="KEGG" id="cle:Clole_0298"/>
<dbReference type="CDD" id="cd06267">
    <property type="entry name" value="PBP1_LacI_sugar_binding-like"/>
    <property type="match status" value="1"/>
</dbReference>
<keyword evidence="6" id="KW-1185">Reference proteome</keyword>
<evidence type="ECO:0000259" key="4">
    <source>
        <dbReference type="PROSITE" id="PS50932"/>
    </source>
</evidence>
<dbReference type="PROSITE" id="PS00356">
    <property type="entry name" value="HTH_LACI_1"/>
    <property type="match status" value="1"/>
</dbReference>
<dbReference type="InterPro" id="IPR028082">
    <property type="entry name" value="Peripla_BP_I"/>
</dbReference>
<evidence type="ECO:0000256" key="2">
    <source>
        <dbReference type="ARBA" id="ARBA00023125"/>
    </source>
</evidence>
<dbReference type="Gene3D" id="3.40.50.2300">
    <property type="match status" value="2"/>
</dbReference>
<dbReference type="Pfam" id="PF00356">
    <property type="entry name" value="LacI"/>
    <property type="match status" value="1"/>
</dbReference>
<dbReference type="SUPFAM" id="SSF53822">
    <property type="entry name" value="Periplasmic binding protein-like I"/>
    <property type="match status" value="1"/>
</dbReference>
<name>F2JIX3_CELLD</name>
<evidence type="ECO:0000256" key="3">
    <source>
        <dbReference type="ARBA" id="ARBA00023163"/>
    </source>
</evidence>
<dbReference type="HOGENOM" id="CLU_037628_6_2_9"/>
<evidence type="ECO:0000256" key="1">
    <source>
        <dbReference type="ARBA" id="ARBA00023015"/>
    </source>
</evidence>
<evidence type="ECO:0000313" key="5">
    <source>
        <dbReference type="EMBL" id="ADZ82045.1"/>
    </source>
</evidence>
<feature type="domain" description="HTH lacI-type" evidence="4">
    <location>
        <begin position="4"/>
        <end position="58"/>
    </location>
</feature>
<dbReference type="AlphaFoldDB" id="F2JIX3"/>
<proteinExistence type="predicted"/>
<dbReference type="CDD" id="cd01392">
    <property type="entry name" value="HTH_LacI"/>
    <property type="match status" value="1"/>
</dbReference>
<dbReference type="InterPro" id="IPR010982">
    <property type="entry name" value="Lambda_DNA-bd_dom_sf"/>
</dbReference>
<dbReference type="SMART" id="SM00354">
    <property type="entry name" value="HTH_LACI"/>
    <property type="match status" value="1"/>
</dbReference>
<dbReference type="PROSITE" id="PS50932">
    <property type="entry name" value="HTH_LACI_2"/>
    <property type="match status" value="1"/>
</dbReference>
<dbReference type="GO" id="GO:0000976">
    <property type="term" value="F:transcription cis-regulatory region binding"/>
    <property type="evidence" value="ECO:0007669"/>
    <property type="project" value="TreeGrafter"/>
</dbReference>
<dbReference type="SUPFAM" id="SSF47413">
    <property type="entry name" value="lambda repressor-like DNA-binding domains"/>
    <property type="match status" value="1"/>
</dbReference>
<dbReference type="Pfam" id="PF13377">
    <property type="entry name" value="Peripla_BP_3"/>
    <property type="match status" value="1"/>
</dbReference>
<dbReference type="PANTHER" id="PTHR30146">
    <property type="entry name" value="LACI-RELATED TRANSCRIPTIONAL REPRESSOR"/>
    <property type="match status" value="1"/>
</dbReference>
<dbReference type="Gene3D" id="1.10.260.40">
    <property type="entry name" value="lambda repressor-like DNA-binding domains"/>
    <property type="match status" value="1"/>
</dbReference>
<keyword evidence="3" id="KW-0804">Transcription</keyword>
<dbReference type="eggNOG" id="COG1609">
    <property type="taxonomic scope" value="Bacteria"/>
</dbReference>
<dbReference type="InterPro" id="IPR000843">
    <property type="entry name" value="HTH_LacI"/>
</dbReference>
<dbReference type="PANTHER" id="PTHR30146:SF109">
    <property type="entry name" value="HTH-TYPE TRANSCRIPTIONAL REGULATOR GALS"/>
    <property type="match status" value="1"/>
</dbReference>